<dbReference type="RefSeq" id="WP_032119939.1">
    <property type="nucleotide sequence ID" value="NZ_JACOOO010000004.1"/>
</dbReference>
<feature type="binding site" evidence="8">
    <location>
        <position position="111"/>
    </location>
    <ligand>
        <name>substrate</name>
    </ligand>
</feature>
<dbReference type="EC" id="4.2.1.10" evidence="5 8"/>
<evidence type="ECO:0000256" key="2">
    <source>
        <dbReference type="ARBA" id="ARBA00004902"/>
    </source>
</evidence>
<comment type="catalytic activity">
    <reaction evidence="1 8">
        <text>3-dehydroquinate = 3-dehydroshikimate + H2O</text>
        <dbReference type="Rhea" id="RHEA:21096"/>
        <dbReference type="ChEBI" id="CHEBI:15377"/>
        <dbReference type="ChEBI" id="CHEBI:16630"/>
        <dbReference type="ChEBI" id="CHEBI:32364"/>
        <dbReference type="EC" id="4.2.1.10"/>
    </reaction>
</comment>
<dbReference type="NCBIfam" id="TIGR01088">
    <property type="entry name" value="aroQ"/>
    <property type="match status" value="1"/>
</dbReference>
<dbReference type="PANTHER" id="PTHR21272:SF3">
    <property type="entry name" value="CATABOLIC 3-DEHYDROQUINASE"/>
    <property type="match status" value="1"/>
</dbReference>
<evidence type="ECO:0000313" key="9">
    <source>
        <dbReference type="EMBL" id="MBC5627997.1"/>
    </source>
</evidence>
<dbReference type="Gene3D" id="3.40.50.9100">
    <property type="entry name" value="Dehydroquinase, class II"/>
    <property type="match status" value="1"/>
</dbReference>
<feature type="active site" description="Proton donor" evidence="8">
    <location>
        <position position="100"/>
    </location>
</feature>
<name>A0ABR7D9J3_9CLOT</name>
<evidence type="ECO:0000256" key="8">
    <source>
        <dbReference type="HAMAP-Rule" id="MF_00169"/>
    </source>
</evidence>
<comment type="function">
    <text evidence="8">Catalyzes a trans-dehydration via an enolate intermediate.</text>
</comment>
<dbReference type="Proteomes" id="UP000596929">
    <property type="component" value="Unassembled WGS sequence"/>
</dbReference>
<organism evidence="9 10">
    <name type="scientific">Clostridium hominis</name>
    <dbReference type="NCBI Taxonomy" id="2763036"/>
    <lineage>
        <taxon>Bacteria</taxon>
        <taxon>Bacillati</taxon>
        <taxon>Bacillota</taxon>
        <taxon>Clostridia</taxon>
        <taxon>Eubacteriales</taxon>
        <taxon>Clostridiaceae</taxon>
        <taxon>Clostridium</taxon>
    </lineage>
</organism>
<dbReference type="Pfam" id="PF01220">
    <property type="entry name" value="DHquinase_II"/>
    <property type="match status" value="1"/>
</dbReference>
<keyword evidence="6 8" id="KW-0057">Aromatic amino acid biosynthesis</keyword>
<dbReference type="PANTHER" id="PTHR21272">
    <property type="entry name" value="CATABOLIC 3-DEHYDROQUINASE"/>
    <property type="match status" value="1"/>
</dbReference>
<evidence type="ECO:0000256" key="6">
    <source>
        <dbReference type="ARBA" id="ARBA00023141"/>
    </source>
</evidence>
<evidence type="ECO:0000256" key="4">
    <source>
        <dbReference type="ARBA" id="ARBA00011193"/>
    </source>
</evidence>
<feature type="binding site" evidence="8">
    <location>
        <begin position="101"/>
        <end position="102"/>
    </location>
    <ligand>
        <name>substrate</name>
    </ligand>
</feature>
<proteinExistence type="inferred from homology"/>
<feature type="binding site" evidence="8">
    <location>
        <position position="87"/>
    </location>
    <ligand>
        <name>substrate</name>
    </ligand>
</feature>
<feature type="binding site" evidence="8">
    <location>
        <position position="74"/>
    </location>
    <ligand>
        <name>substrate</name>
    </ligand>
</feature>
<evidence type="ECO:0000256" key="5">
    <source>
        <dbReference type="ARBA" id="ARBA00012060"/>
    </source>
</evidence>
<comment type="caution">
    <text evidence="9">The sequence shown here is derived from an EMBL/GenBank/DDBJ whole genome shotgun (WGS) entry which is preliminary data.</text>
</comment>
<sequence>MRVMVINGPNLNMVGVREKGIYGTRSFEDICSYIKDEAKKRNIQVELYQSNIEGEIINQIHKCYYEKFDGIIINPGAYTHYSYAIHDAIKSVNINTVEVHLSNIHAREEFRHKSVTAAACVGQICGLGEIGYILALDALKELVVKK</sequence>
<protein>
    <recommendedName>
        <fullName evidence="5 8">3-dehydroquinate dehydratase</fullName>
        <shortName evidence="8">3-dehydroquinase</shortName>
        <ecNumber evidence="5 8">4.2.1.10</ecNumber>
    </recommendedName>
    <alternativeName>
        <fullName evidence="8">Type II DHQase</fullName>
    </alternativeName>
</protein>
<evidence type="ECO:0000256" key="3">
    <source>
        <dbReference type="ARBA" id="ARBA00011037"/>
    </source>
</evidence>
<feature type="site" description="Transition state stabilizer" evidence="8">
    <location>
        <position position="17"/>
    </location>
</feature>
<accession>A0ABR7D9J3</accession>
<dbReference type="SUPFAM" id="SSF52304">
    <property type="entry name" value="Type II 3-dehydroquinate dehydratase"/>
    <property type="match status" value="1"/>
</dbReference>
<dbReference type="EMBL" id="JACOOO010000004">
    <property type="protein sequence ID" value="MBC5627997.1"/>
    <property type="molecule type" value="Genomic_DNA"/>
</dbReference>
<dbReference type="InterPro" id="IPR001874">
    <property type="entry name" value="DHquinase_II"/>
</dbReference>
<keyword evidence="8" id="KW-0028">Amino-acid biosynthesis</keyword>
<dbReference type="NCBIfam" id="NF003806">
    <property type="entry name" value="PRK05395.1-3"/>
    <property type="match status" value="1"/>
</dbReference>
<feature type="binding site" evidence="8">
    <location>
        <position position="80"/>
    </location>
    <ligand>
        <name>substrate</name>
    </ligand>
</feature>
<feature type="active site" description="Proton acceptor" evidence="8">
    <location>
        <position position="22"/>
    </location>
</feature>
<evidence type="ECO:0000256" key="1">
    <source>
        <dbReference type="ARBA" id="ARBA00001864"/>
    </source>
</evidence>
<dbReference type="InterPro" id="IPR036441">
    <property type="entry name" value="DHquinase_II_sf"/>
</dbReference>
<keyword evidence="10" id="KW-1185">Reference proteome</keyword>
<keyword evidence="7 8" id="KW-0456">Lyase</keyword>
<dbReference type="GO" id="GO:0003855">
    <property type="term" value="F:3-dehydroquinate dehydratase activity"/>
    <property type="evidence" value="ECO:0007669"/>
    <property type="project" value="UniProtKB-EC"/>
</dbReference>
<reference evidence="9 10" key="1">
    <citation type="submission" date="2020-08" db="EMBL/GenBank/DDBJ databases">
        <title>Genome public.</title>
        <authorList>
            <person name="Liu C."/>
            <person name="Sun Q."/>
        </authorList>
    </citation>
    <scope>NUCLEOTIDE SEQUENCE [LARGE SCALE GENOMIC DNA]</scope>
    <source>
        <strain evidence="9 10">NSJ-6</strain>
    </source>
</reference>
<comment type="similarity">
    <text evidence="3 8">Belongs to the type-II 3-dehydroquinase family.</text>
</comment>
<dbReference type="NCBIfam" id="NF003807">
    <property type="entry name" value="PRK05395.1-4"/>
    <property type="match status" value="1"/>
</dbReference>
<evidence type="ECO:0000313" key="10">
    <source>
        <dbReference type="Proteomes" id="UP000596929"/>
    </source>
</evidence>
<dbReference type="HAMAP" id="MF_00169">
    <property type="entry name" value="AroQ"/>
    <property type="match status" value="1"/>
</dbReference>
<comment type="pathway">
    <text evidence="2 8">Metabolic intermediate biosynthesis; chorismate biosynthesis; chorismate from D-erythrose 4-phosphate and phosphoenolpyruvate: step 3/7.</text>
</comment>
<dbReference type="CDD" id="cd00466">
    <property type="entry name" value="DHQase_II"/>
    <property type="match status" value="1"/>
</dbReference>
<gene>
    <name evidence="8 9" type="primary">aroQ</name>
    <name evidence="9" type="ORF">H8S20_03725</name>
</gene>
<dbReference type="NCBIfam" id="NF003805">
    <property type="entry name" value="PRK05395.1-2"/>
    <property type="match status" value="1"/>
</dbReference>
<dbReference type="PIRSF" id="PIRSF001399">
    <property type="entry name" value="DHquinase_II"/>
    <property type="match status" value="1"/>
</dbReference>
<evidence type="ECO:0000256" key="7">
    <source>
        <dbReference type="ARBA" id="ARBA00023239"/>
    </source>
</evidence>
<comment type="subunit">
    <text evidence="4 8">Homododecamer.</text>
</comment>